<dbReference type="Gene3D" id="2.60.120.650">
    <property type="entry name" value="Cupin"/>
    <property type="match status" value="1"/>
</dbReference>
<keyword evidence="7" id="KW-0862">Zinc</keyword>
<protein>
    <submittedName>
        <fullName evidence="14">E3 ubiquitin-protein ligase JMJ24</fullName>
    </submittedName>
</protein>
<dbReference type="PANTHER" id="PTHR12549:SF17">
    <property type="entry name" value="E3 UBIQUITIN-PROTEIN LIGASE JMJ24"/>
    <property type="match status" value="1"/>
</dbReference>
<evidence type="ECO:0000256" key="5">
    <source>
        <dbReference type="ARBA" id="ARBA00023163"/>
    </source>
</evidence>
<keyword evidence="3" id="KW-0479">Metal-binding</keyword>
<comment type="similarity">
    <text evidence="2">Belongs to the JARID1 histone demethylase family.</text>
</comment>
<evidence type="ECO:0000256" key="9">
    <source>
        <dbReference type="SAM" id="MobiDB-lite"/>
    </source>
</evidence>
<dbReference type="SMART" id="SM00558">
    <property type="entry name" value="JmjC"/>
    <property type="match status" value="1"/>
</dbReference>
<dbReference type="AlphaFoldDB" id="A0A9R0IDI0"/>
<feature type="domain" description="RING-type" evidence="10">
    <location>
        <begin position="197"/>
        <end position="244"/>
    </location>
</feature>
<feature type="domain" description="JmjC" evidence="11">
    <location>
        <begin position="613"/>
        <end position="873"/>
    </location>
</feature>
<dbReference type="PROSITE" id="PS50089">
    <property type="entry name" value="ZF_RING_2"/>
    <property type="match status" value="1"/>
</dbReference>
<reference evidence="13" key="1">
    <citation type="journal article" date="2021" name="Nat. Commun.">
        <title>Genomic analyses provide insights into spinach domestication and the genetic basis of agronomic traits.</title>
        <authorList>
            <person name="Cai X."/>
            <person name="Sun X."/>
            <person name="Xu C."/>
            <person name="Sun H."/>
            <person name="Wang X."/>
            <person name="Ge C."/>
            <person name="Zhang Z."/>
            <person name="Wang Q."/>
            <person name="Fei Z."/>
            <person name="Jiao C."/>
            <person name="Wang Q."/>
        </authorList>
    </citation>
    <scope>NUCLEOTIDE SEQUENCE [LARGE SCALE GENOMIC DNA]</scope>
    <source>
        <strain evidence="13">cv. Varoflay</strain>
    </source>
</reference>
<dbReference type="GeneID" id="110786898"/>
<organism evidence="13 14">
    <name type="scientific">Spinacia oleracea</name>
    <name type="common">Spinach</name>
    <dbReference type="NCBI Taxonomy" id="3562"/>
    <lineage>
        <taxon>Eukaryota</taxon>
        <taxon>Viridiplantae</taxon>
        <taxon>Streptophyta</taxon>
        <taxon>Embryophyta</taxon>
        <taxon>Tracheophyta</taxon>
        <taxon>Spermatophyta</taxon>
        <taxon>Magnoliopsida</taxon>
        <taxon>eudicotyledons</taxon>
        <taxon>Gunneridae</taxon>
        <taxon>Pentapetalae</taxon>
        <taxon>Caryophyllales</taxon>
        <taxon>Chenopodiaceae</taxon>
        <taxon>Chenopodioideae</taxon>
        <taxon>Anserineae</taxon>
        <taxon>Spinacia</taxon>
    </lineage>
</organism>
<evidence type="ECO:0000259" key="10">
    <source>
        <dbReference type="PROSITE" id="PS50089"/>
    </source>
</evidence>
<dbReference type="PROSITE" id="PS51667">
    <property type="entry name" value="WRC"/>
    <property type="match status" value="1"/>
</dbReference>
<dbReference type="InterPro" id="IPR018866">
    <property type="entry name" value="Znf-4CXXC_R1"/>
</dbReference>
<dbReference type="Pfam" id="PF10497">
    <property type="entry name" value="zf-4CXXC_R1"/>
    <property type="match status" value="1"/>
</dbReference>
<keyword evidence="6" id="KW-0539">Nucleus</keyword>
<evidence type="ECO:0000256" key="4">
    <source>
        <dbReference type="ARBA" id="ARBA00023015"/>
    </source>
</evidence>
<evidence type="ECO:0000259" key="11">
    <source>
        <dbReference type="PROSITE" id="PS51184"/>
    </source>
</evidence>
<dbReference type="OrthoDB" id="1667110at2759"/>
<dbReference type="Pfam" id="PF02373">
    <property type="entry name" value="JmjC"/>
    <property type="match status" value="1"/>
</dbReference>
<evidence type="ECO:0000256" key="1">
    <source>
        <dbReference type="ARBA" id="ARBA00004123"/>
    </source>
</evidence>
<dbReference type="GO" id="GO:0032454">
    <property type="term" value="F:histone H3K9 demethylase activity"/>
    <property type="evidence" value="ECO:0000318"/>
    <property type="project" value="GO_Central"/>
</dbReference>
<dbReference type="InterPro" id="IPR001841">
    <property type="entry name" value="Znf_RING"/>
</dbReference>
<dbReference type="Proteomes" id="UP000813463">
    <property type="component" value="Chromosome 4"/>
</dbReference>
<keyword evidence="5" id="KW-0804">Transcription</keyword>
<dbReference type="InterPro" id="IPR045109">
    <property type="entry name" value="LSDs-like"/>
</dbReference>
<feature type="domain" description="WRC" evidence="12">
    <location>
        <begin position="17"/>
        <end position="61"/>
    </location>
</feature>
<dbReference type="GO" id="GO:0000785">
    <property type="term" value="C:chromatin"/>
    <property type="evidence" value="ECO:0000318"/>
    <property type="project" value="GO_Central"/>
</dbReference>
<dbReference type="GO" id="GO:0008270">
    <property type="term" value="F:zinc ion binding"/>
    <property type="evidence" value="ECO:0007669"/>
    <property type="project" value="UniProtKB-KW"/>
</dbReference>
<dbReference type="GO" id="GO:0003712">
    <property type="term" value="F:transcription coregulator activity"/>
    <property type="evidence" value="ECO:0000318"/>
    <property type="project" value="GO_Central"/>
</dbReference>
<dbReference type="GO" id="GO:0006357">
    <property type="term" value="P:regulation of transcription by RNA polymerase II"/>
    <property type="evidence" value="ECO:0000318"/>
    <property type="project" value="GO_Central"/>
</dbReference>
<evidence type="ECO:0000256" key="6">
    <source>
        <dbReference type="ARBA" id="ARBA00023242"/>
    </source>
</evidence>
<name>A0A9R0IDI0_SPIOL</name>
<evidence type="ECO:0000313" key="14">
    <source>
        <dbReference type="RefSeq" id="XP_021847171.1"/>
    </source>
</evidence>
<keyword evidence="4" id="KW-0805">Transcription regulation</keyword>
<gene>
    <name evidence="14" type="primary">LOC110786898</name>
</gene>
<feature type="region of interest" description="Disordered" evidence="9">
    <location>
        <begin position="70"/>
        <end position="135"/>
    </location>
</feature>
<evidence type="ECO:0000256" key="8">
    <source>
        <dbReference type="PROSITE-ProRule" id="PRU01002"/>
    </source>
</evidence>
<evidence type="ECO:0000259" key="12">
    <source>
        <dbReference type="PROSITE" id="PS51667"/>
    </source>
</evidence>
<accession>A0A9R0IDI0</accession>
<dbReference type="KEGG" id="soe:110786898"/>
<feature type="region of interest" description="Disordered" evidence="9">
    <location>
        <begin position="154"/>
        <end position="195"/>
    </location>
</feature>
<feature type="compositionally biased region" description="Low complexity" evidence="9">
    <location>
        <begin position="117"/>
        <end position="134"/>
    </location>
</feature>
<dbReference type="PROSITE" id="PS51184">
    <property type="entry name" value="JMJC"/>
    <property type="match status" value="1"/>
</dbReference>
<comment type="subcellular location">
    <subcellularLocation>
        <location evidence="1">Nucleus</location>
    </subcellularLocation>
</comment>
<comment type="caution">
    <text evidence="8">Lacks conserved residue(s) required for the propagation of feature annotation.</text>
</comment>
<evidence type="ECO:0000256" key="3">
    <source>
        <dbReference type="ARBA" id="ARBA00022723"/>
    </source>
</evidence>
<proteinExistence type="inferred from homology"/>
<sequence>MDVLRTPIGNGDDNAGIPDDLRCKRSDGKQWRCTALSMPDKTVCEKHYIQAKKRAANSALRASLKKAKRNSVGGSPVYLESKSDDKDMPFTDVEAQDFPVSGSATKPMDRVGKNPVLCSPGSSPLKSSSMLNPLNAEDDMQTDLDLFDENRRSYRASPPNALESSRNMSQKSTDMVTDEAHSDASTDSSDDTGGVTCHQCRKNNKGSVIWCLKCDRRGYCESCISTWYTNISLEEIRRVCPACRGTCSCKVCSRVDNLIKAKLREIPALDKLRYLYCLLSSVLPVVKQIHQQQCAEVELEKKLYGVGVDLERTKLNADEQMCCDCCRVPIVDYHRHCSVCSYDLCLSCCQDLRSATLAEGKHDVVDNHSSENNQFGDILKEQQASPNHRLLISVQVPGWRTSRDGSVPCPPREHGGCGCSSLTLRRIFKMNWVAKLVKNLEEMVSGCKVKDISKFSDSRSLNSRFRECASRKDSDDNFLYCPSAQDIKHDGVVNFRKHLAKGEPVLVKQVCDGSSNTSWDPMVIWKEICESTEERMNDAGKMVKAVDCLDWSEVDIELGKFMKGYSEGCLRETGCPQMLKLKDWPSPSASEEFFLYQRPEFISKLPFLEFIHSKWGLLNVAAKMPHYSLQNDVGPKIFISYGLSEGLSRGDSVTNLHLNMRDMVYLLVHSCEMKVKGWQQANSDKVQKANREIQVEDFSGYPCRDLNEEVPIEFPVGGDDRRDVNRGKLDINLDQQIEDVECQSIDLEREHVERGMISCDTHPGAVWDVFRREDIPKLTEYLRAYWEEFGKSSMVTSPLYSEAVYLNDQHKRKLNEEFGVEPWSFEQYLGQAVFVPAGCPFQVRNLQSTVQLGLDFLSPESLEQATKLAEEIRCLPNDHATKLQMVEVGKISLYAASSAIKEVQKLVLDQKLGAELVFEDRNLTAMVSENLERMTKQTQVVCA</sequence>
<dbReference type="InterPro" id="IPR014977">
    <property type="entry name" value="WRC_dom"/>
</dbReference>
<keyword evidence="13" id="KW-1185">Reference proteome</keyword>
<dbReference type="PANTHER" id="PTHR12549">
    <property type="entry name" value="JMJC DOMAIN-CONTAINING HISTONE DEMETHYLATION PROTEIN"/>
    <property type="match status" value="1"/>
</dbReference>
<keyword evidence="7" id="KW-0863">Zinc-finger</keyword>
<reference evidence="14" key="2">
    <citation type="submission" date="2025-08" db="UniProtKB">
        <authorList>
            <consortium name="RefSeq"/>
        </authorList>
    </citation>
    <scope>IDENTIFICATION</scope>
    <source>
        <tissue evidence="14">Leaf</tissue>
    </source>
</reference>
<dbReference type="SUPFAM" id="SSF51197">
    <property type="entry name" value="Clavaminate synthase-like"/>
    <property type="match status" value="1"/>
</dbReference>
<dbReference type="InterPro" id="IPR003347">
    <property type="entry name" value="JmjC_dom"/>
</dbReference>
<dbReference type="RefSeq" id="XP_021847171.1">
    <property type="nucleotide sequence ID" value="XM_021991479.2"/>
</dbReference>
<dbReference type="GO" id="GO:0031490">
    <property type="term" value="F:chromatin DNA binding"/>
    <property type="evidence" value="ECO:0000318"/>
    <property type="project" value="GO_Central"/>
</dbReference>
<feature type="compositionally biased region" description="Polar residues" evidence="9">
    <location>
        <begin position="162"/>
        <end position="175"/>
    </location>
</feature>
<evidence type="ECO:0000256" key="2">
    <source>
        <dbReference type="ARBA" id="ARBA00006801"/>
    </source>
</evidence>
<dbReference type="Pfam" id="PF08879">
    <property type="entry name" value="WRC"/>
    <property type="match status" value="1"/>
</dbReference>
<evidence type="ECO:0000313" key="13">
    <source>
        <dbReference type="Proteomes" id="UP000813463"/>
    </source>
</evidence>
<dbReference type="GO" id="GO:0000118">
    <property type="term" value="C:histone deacetylase complex"/>
    <property type="evidence" value="ECO:0000318"/>
    <property type="project" value="GO_Central"/>
</dbReference>
<evidence type="ECO:0000256" key="7">
    <source>
        <dbReference type="PROSITE-ProRule" id="PRU00175"/>
    </source>
</evidence>